<sequence length="376" mass="39416">MLTSAVTYLRMVFVLLGAGVALAFMILDFTVVVLITQSNEVPLAITVVLATLIPAVPIACLGLIPGVRQIEATAAQTLLETDFPGGLPGPAHTWADRRRTLVWFVLHLLAGAVIVVLVAAAIGAGFGALGLIATVTAFVLASGLGYALGLVAPGLLGPSYDERIARLESESARLVERNRLAREIHDSIGHALSLITVQASAAALVIDRDRDFAVNALGAIEEASRSAADDLDHALGLLRDNGRAGRTSVPDLRALEPLVTSVRAAGLDVRATTDGDLATLPVVISREAYRIIQEGLTNAMKHSTDRTANLTVSVSSEELAVRLSNTPARARAKRGRGLAGITERAAMLDGSAEHSVVDGEFRLDVRIPLTAGRGDS</sequence>
<evidence type="ECO:0000256" key="7">
    <source>
        <dbReference type="ARBA" id="ARBA00022840"/>
    </source>
</evidence>
<dbReference type="GO" id="GO:0000155">
    <property type="term" value="F:phosphorelay sensor kinase activity"/>
    <property type="evidence" value="ECO:0007669"/>
    <property type="project" value="InterPro"/>
</dbReference>
<dbReference type="RefSeq" id="WP_179661238.1">
    <property type="nucleotide sequence ID" value="NZ_JACBZR010000001.1"/>
</dbReference>
<keyword evidence="3" id="KW-0597">Phosphoprotein</keyword>
<keyword evidence="4" id="KW-0808">Transferase</keyword>
<dbReference type="Gene3D" id="3.30.565.10">
    <property type="entry name" value="Histidine kinase-like ATPase, C-terminal domain"/>
    <property type="match status" value="1"/>
</dbReference>
<keyword evidence="8" id="KW-0902">Two-component regulatory system</keyword>
<proteinExistence type="predicted"/>
<evidence type="ECO:0000256" key="5">
    <source>
        <dbReference type="ARBA" id="ARBA00022741"/>
    </source>
</evidence>
<dbReference type="EC" id="2.7.13.3" evidence="2"/>
<dbReference type="InterPro" id="IPR011712">
    <property type="entry name" value="Sig_transdc_His_kin_sub3_dim/P"/>
</dbReference>
<evidence type="ECO:0000256" key="2">
    <source>
        <dbReference type="ARBA" id="ARBA00012438"/>
    </source>
</evidence>
<evidence type="ECO:0000256" key="1">
    <source>
        <dbReference type="ARBA" id="ARBA00000085"/>
    </source>
</evidence>
<gene>
    <name evidence="11" type="ORF">BJ988_005785</name>
</gene>
<organism evidence="11 12">
    <name type="scientific">Nocardioides panzhihuensis</name>
    <dbReference type="NCBI Taxonomy" id="860243"/>
    <lineage>
        <taxon>Bacteria</taxon>
        <taxon>Bacillati</taxon>
        <taxon>Actinomycetota</taxon>
        <taxon>Actinomycetes</taxon>
        <taxon>Propionibacteriales</taxon>
        <taxon>Nocardioidaceae</taxon>
        <taxon>Nocardioides</taxon>
    </lineage>
</organism>
<dbReference type="PANTHER" id="PTHR24421:SF10">
    <property type="entry name" value="NITRATE_NITRITE SENSOR PROTEIN NARQ"/>
    <property type="match status" value="1"/>
</dbReference>
<keyword evidence="5" id="KW-0547">Nucleotide-binding</keyword>
<dbReference type="GO" id="GO:0016020">
    <property type="term" value="C:membrane"/>
    <property type="evidence" value="ECO:0007669"/>
    <property type="project" value="InterPro"/>
</dbReference>
<evidence type="ECO:0000259" key="10">
    <source>
        <dbReference type="Pfam" id="PF07730"/>
    </source>
</evidence>
<evidence type="ECO:0000256" key="8">
    <source>
        <dbReference type="ARBA" id="ARBA00023012"/>
    </source>
</evidence>
<dbReference type="GO" id="GO:0046983">
    <property type="term" value="F:protein dimerization activity"/>
    <property type="evidence" value="ECO:0007669"/>
    <property type="project" value="InterPro"/>
</dbReference>
<dbReference type="GO" id="GO:0005524">
    <property type="term" value="F:ATP binding"/>
    <property type="evidence" value="ECO:0007669"/>
    <property type="project" value="UniProtKB-KW"/>
</dbReference>
<feature type="transmembrane region" description="Helical" evidence="9">
    <location>
        <begin position="128"/>
        <end position="156"/>
    </location>
</feature>
<evidence type="ECO:0000256" key="9">
    <source>
        <dbReference type="SAM" id="Phobius"/>
    </source>
</evidence>
<keyword evidence="12" id="KW-1185">Reference proteome</keyword>
<name>A0A7Z0DSZ9_9ACTN</name>
<dbReference type="PANTHER" id="PTHR24421">
    <property type="entry name" value="NITRATE/NITRITE SENSOR PROTEIN NARX-RELATED"/>
    <property type="match status" value="1"/>
</dbReference>
<evidence type="ECO:0000313" key="11">
    <source>
        <dbReference type="EMBL" id="NYI81137.1"/>
    </source>
</evidence>
<dbReference type="Pfam" id="PF07730">
    <property type="entry name" value="HisKA_3"/>
    <property type="match status" value="1"/>
</dbReference>
<feature type="domain" description="Signal transduction histidine kinase subgroup 3 dimerisation and phosphoacceptor" evidence="10">
    <location>
        <begin position="176"/>
        <end position="240"/>
    </location>
</feature>
<dbReference type="AlphaFoldDB" id="A0A7Z0DSZ9"/>
<evidence type="ECO:0000313" key="12">
    <source>
        <dbReference type="Proteomes" id="UP000564496"/>
    </source>
</evidence>
<keyword evidence="6 11" id="KW-0418">Kinase</keyword>
<feature type="transmembrane region" description="Helical" evidence="9">
    <location>
        <begin position="41"/>
        <end position="64"/>
    </location>
</feature>
<dbReference type="Proteomes" id="UP000564496">
    <property type="component" value="Unassembled WGS sequence"/>
</dbReference>
<dbReference type="SUPFAM" id="SSF55874">
    <property type="entry name" value="ATPase domain of HSP90 chaperone/DNA topoisomerase II/histidine kinase"/>
    <property type="match status" value="1"/>
</dbReference>
<evidence type="ECO:0000256" key="6">
    <source>
        <dbReference type="ARBA" id="ARBA00022777"/>
    </source>
</evidence>
<dbReference type="Gene3D" id="1.20.5.1930">
    <property type="match status" value="1"/>
</dbReference>
<keyword evidence="7" id="KW-0067">ATP-binding</keyword>
<dbReference type="InterPro" id="IPR036890">
    <property type="entry name" value="HATPase_C_sf"/>
</dbReference>
<dbReference type="EMBL" id="JACBZR010000001">
    <property type="protein sequence ID" value="NYI81137.1"/>
    <property type="molecule type" value="Genomic_DNA"/>
</dbReference>
<dbReference type="InterPro" id="IPR050482">
    <property type="entry name" value="Sensor_HK_TwoCompSys"/>
</dbReference>
<dbReference type="CDD" id="cd16917">
    <property type="entry name" value="HATPase_UhpB-NarQ-NarX-like"/>
    <property type="match status" value="1"/>
</dbReference>
<comment type="caution">
    <text evidence="11">The sequence shown here is derived from an EMBL/GenBank/DDBJ whole genome shotgun (WGS) entry which is preliminary data.</text>
</comment>
<protein>
    <recommendedName>
        <fullName evidence="2">histidine kinase</fullName>
        <ecNumber evidence="2">2.7.13.3</ecNumber>
    </recommendedName>
</protein>
<evidence type="ECO:0000256" key="3">
    <source>
        <dbReference type="ARBA" id="ARBA00022553"/>
    </source>
</evidence>
<evidence type="ECO:0000256" key="4">
    <source>
        <dbReference type="ARBA" id="ARBA00022679"/>
    </source>
</evidence>
<feature type="transmembrane region" description="Helical" evidence="9">
    <location>
        <begin position="12"/>
        <end position="35"/>
    </location>
</feature>
<keyword evidence="9" id="KW-0812">Transmembrane</keyword>
<keyword evidence="9" id="KW-0472">Membrane</keyword>
<keyword evidence="9" id="KW-1133">Transmembrane helix</keyword>
<reference evidence="11 12" key="1">
    <citation type="submission" date="2020-07" db="EMBL/GenBank/DDBJ databases">
        <title>Sequencing the genomes of 1000 actinobacteria strains.</title>
        <authorList>
            <person name="Klenk H.-P."/>
        </authorList>
    </citation>
    <scope>NUCLEOTIDE SEQUENCE [LARGE SCALE GENOMIC DNA]</scope>
    <source>
        <strain evidence="11 12">DSM 26487</strain>
    </source>
</reference>
<comment type="catalytic activity">
    <reaction evidence="1">
        <text>ATP + protein L-histidine = ADP + protein N-phospho-L-histidine.</text>
        <dbReference type="EC" id="2.7.13.3"/>
    </reaction>
</comment>
<accession>A0A7Z0DSZ9</accession>
<feature type="transmembrane region" description="Helical" evidence="9">
    <location>
        <begin position="101"/>
        <end position="122"/>
    </location>
</feature>